<name>A0A1H0TE24_9MICO</name>
<dbReference type="EMBL" id="LT629711">
    <property type="protein sequence ID" value="SDP52071.1"/>
    <property type="molecule type" value="Genomic_DNA"/>
</dbReference>
<dbReference type="GO" id="GO:0016740">
    <property type="term" value="F:transferase activity"/>
    <property type="evidence" value="ECO:0007669"/>
    <property type="project" value="UniProtKB-KW"/>
</dbReference>
<sequence length="362" mass="37562">MELLRRVREDFGIPLIGVRPTGLGADARATLWRGETADGTGYAVKSSTAPQPGLVVADFLAACGVPGVPDPVRTTGGSLTAPLADGSVVSVVPWIDGARAIETGLDGRHWRAFGAALGAVHATAPAAPLLDGPDRPGLLALDRHDPTPEVRRAREFGSRLDAALGQSPEDRLLSELAGLWHLHGGRVLEVAALAESTALDRPAWQDVAPVICHADPHQGNLLLGSAPGDGTGTPARSGAGGESAGVWLVDWDDAVLAPREADLIFVVGGVFSFAPITATDVAAFFDGYTPASGGCRRGDLDESRLTHYRATRALTDFLDFAEEVLDRGPSEPDRAASLRIAAGAVSPDGLVTITLSEAPAEH</sequence>
<dbReference type="InterPro" id="IPR011009">
    <property type="entry name" value="Kinase-like_dom_sf"/>
</dbReference>
<evidence type="ECO:0000259" key="1">
    <source>
        <dbReference type="Pfam" id="PF01636"/>
    </source>
</evidence>
<protein>
    <submittedName>
        <fullName evidence="2">Spectinomycin phosphotransferase</fullName>
    </submittedName>
</protein>
<dbReference type="SUPFAM" id="SSF56112">
    <property type="entry name" value="Protein kinase-like (PK-like)"/>
    <property type="match status" value="1"/>
</dbReference>
<dbReference type="OrthoDB" id="115252at2"/>
<dbReference type="Gene3D" id="3.30.200.20">
    <property type="entry name" value="Phosphorylase Kinase, domain 1"/>
    <property type="match status" value="1"/>
</dbReference>
<dbReference type="AlphaFoldDB" id="A0A1H0TE24"/>
<evidence type="ECO:0000313" key="3">
    <source>
        <dbReference type="Proteomes" id="UP000199077"/>
    </source>
</evidence>
<dbReference type="Pfam" id="PF01636">
    <property type="entry name" value="APH"/>
    <property type="match status" value="1"/>
</dbReference>
<keyword evidence="2" id="KW-0808">Transferase</keyword>
<reference evidence="3" key="1">
    <citation type="submission" date="2016-10" db="EMBL/GenBank/DDBJ databases">
        <authorList>
            <person name="Varghese N."/>
            <person name="Submissions S."/>
        </authorList>
    </citation>
    <scope>NUCLEOTIDE SEQUENCE [LARGE SCALE GENOMIC DNA]</scope>
    <source>
        <strain evidence="3">DSM 22329</strain>
    </source>
</reference>
<evidence type="ECO:0000313" key="2">
    <source>
        <dbReference type="EMBL" id="SDP52071.1"/>
    </source>
</evidence>
<organism evidence="2 3">
    <name type="scientific">Pedococcus dokdonensis</name>
    <dbReference type="NCBI Taxonomy" id="443156"/>
    <lineage>
        <taxon>Bacteria</taxon>
        <taxon>Bacillati</taxon>
        <taxon>Actinomycetota</taxon>
        <taxon>Actinomycetes</taxon>
        <taxon>Micrococcales</taxon>
        <taxon>Intrasporangiaceae</taxon>
        <taxon>Pedococcus</taxon>
    </lineage>
</organism>
<proteinExistence type="predicted"/>
<dbReference type="STRING" id="443156.SAMN04489867_2754"/>
<accession>A0A1H0TE24</accession>
<dbReference type="Gene3D" id="1.10.510.10">
    <property type="entry name" value="Transferase(Phosphotransferase) domain 1"/>
    <property type="match status" value="1"/>
</dbReference>
<dbReference type="RefSeq" id="WP_157693052.1">
    <property type="nucleotide sequence ID" value="NZ_LT629711.1"/>
</dbReference>
<dbReference type="Proteomes" id="UP000199077">
    <property type="component" value="Chromosome I"/>
</dbReference>
<dbReference type="InterPro" id="IPR002575">
    <property type="entry name" value="Aminoglycoside_PTrfase"/>
</dbReference>
<keyword evidence="3" id="KW-1185">Reference proteome</keyword>
<gene>
    <name evidence="2" type="ORF">SAMN04489867_2754</name>
</gene>
<feature type="domain" description="Aminoglycoside phosphotransferase" evidence="1">
    <location>
        <begin position="56"/>
        <end position="289"/>
    </location>
</feature>